<proteinExistence type="predicted"/>
<evidence type="ECO:0000256" key="4">
    <source>
        <dbReference type="ARBA" id="ARBA00023136"/>
    </source>
</evidence>
<dbReference type="EMBL" id="SSHJ02000008">
    <property type="protein sequence ID" value="MFN0256994.1"/>
    <property type="molecule type" value="Genomic_DNA"/>
</dbReference>
<dbReference type="InterPro" id="IPR000184">
    <property type="entry name" value="Bac_surfAg_D15"/>
</dbReference>
<keyword evidence="5" id="KW-0998">Cell outer membrane</keyword>
<accession>A0ABW9J910</accession>
<protein>
    <submittedName>
        <fullName evidence="7">BamA/TamA family outer membrane protein</fullName>
    </submittedName>
</protein>
<dbReference type="Gene3D" id="2.40.160.50">
    <property type="entry name" value="membrane protein fhac: a member of the omp85/tpsb transporter family"/>
    <property type="match status" value="1"/>
</dbReference>
<comment type="caution">
    <text evidence="7">The sequence shown here is derived from an EMBL/GenBank/DDBJ whole genome shotgun (WGS) entry which is preliminary data.</text>
</comment>
<sequence length="797" mass="90664">MKAYKNYNKQDIQLLAILLFILVFIAGCASTKYIEDHQAIVKKVEIDSIGKAYEEAAYTYVQNDIKPTEGLGINVAIYNIFNTKDGKYRKTNIKPLGSPPPILDSTLVEISRSQIEKFLKSKGFFNAEVKSDIQVKKKKAKLTFTAKTGAPFMVNELTNDIEDETVKSLYLSNKGNFSRLRVGMQYDEDSLSYEREEIYKLLRQNGYYDFVRPYVKFSPDSNQNNNKVKVKLIIDNPIDSTDKHKVYTIGETNIIIAPSTDGFTDSITLNKRIFNRIRFTDLSGKFRRNPITRYDFIRPGEKYNIDNEQLTYDRLYELNIFKNVKIDYLKNKDTSGVVDPVILLTPQKRMSNRIEGEIPFNNATVGFTLSNTYINNNFLRGGEKFQFQVKGGLQSRFSNIGSIFSDVYQRDFSVSASLTVPRLMVPFRIPIMGKNGIPYTTFSSSYLYALQKDITIRRIFINSITYDWVETKSKMHSFTPLNFEYRFGSVLIDTINAGNAETVVNNFFNLLLLDRKNVTLGMKYAYSLNADKLLQNKSFIYFRGNIDIAGNLLQGISSLTGKKHSAANGNEGKILGLPYNQYVRPEVDIRWYKSLGAESQLVTRINGGIGHAYGNSLSIPYEKMFYAGGSSGVRAWQARTLGPGNYNRATIPSQEARAAAFGFDQIGQMRIEANLEYRFPLAHRFFGGKLNGATFLDAGNIWNIGSGTQTGTYFKFDKLGEQIALGTGLGFRYDVQFFVFRFDVGLKLKDPQFEGDEQWVIGKFINGGKTFKANYYTTHSPDRYRFVQYNFGIGMPF</sequence>
<evidence type="ECO:0000259" key="6">
    <source>
        <dbReference type="Pfam" id="PF01103"/>
    </source>
</evidence>
<dbReference type="Pfam" id="PF01103">
    <property type="entry name" value="Omp85"/>
    <property type="match status" value="1"/>
</dbReference>
<organism evidence="7 8">
    <name type="scientific">Pedobacter ureilyticus</name>
    <dbReference type="NCBI Taxonomy" id="1393051"/>
    <lineage>
        <taxon>Bacteria</taxon>
        <taxon>Pseudomonadati</taxon>
        <taxon>Bacteroidota</taxon>
        <taxon>Sphingobacteriia</taxon>
        <taxon>Sphingobacteriales</taxon>
        <taxon>Sphingobacteriaceae</taxon>
        <taxon>Pedobacter</taxon>
    </lineage>
</organism>
<evidence type="ECO:0000313" key="8">
    <source>
        <dbReference type="Proteomes" id="UP001517247"/>
    </source>
</evidence>
<dbReference type="PANTHER" id="PTHR12815">
    <property type="entry name" value="SORTING AND ASSEMBLY MACHINERY SAMM50 PROTEIN FAMILY MEMBER"/>
    <property type="match status" value="1"/>
</dbReference>
<evidence type="ECO:0000256" key="2">
    <source>
        <dbReference type="ARBA" id="ARBA00022692"/>
    </source>
</evidence>
<dbReference type="PROSITE" id="PS51257">
    <property type="entry name" value="PROKAR_LIPOPROTEIN"/>
    <property type="match status" value="1"/>
</dbReference>
<feature type="domain" description="Bacterial surface antigen (D15)" evidence="6">
    <location>
        <begin position="579"/>
        <end position="759"/>
    </location>
</feature>
<evidence type="ECO:0000256" key="5">
    <source>
        <dbReference type="ARBA" id="ARBA00023237"/>
    </source>
</evidence>
<dbReference type="RefSeq" id="WP_138724079.1">
    <property type="nucleotide sequence ID" value="NZ_SSHJ02000008.1"/>
</dbReference>
<name>A0ABW9J910_9SPHI</name>
<dbReference type="Gene3D" id="3.10.20.310">
    <property type="entry name" value="membrane protein fhac"/>
    <property type="match status" value="1"/>
</dbReference>
<reference evidence="7 8" key="1">
    <citation type="submission" date="2024-12" db="EMBL/GenBank/DDBJ databases">
        <authorList>
            <person name="Hu S."/>
        </authorList>
    </citation>
    <scope>NUCLEOTIDE SEQUENCE [LARGE SCALE GENOMIC DNA]</scope>
    <source>
        <strain evidence="7 8">THG-T11</strain>
    </source>
</reference>
<dbReference type="InterPro" id="IPR039910">
    <property type="entry name" value="D15-like"/>
</dbReference>
<comment type="subcellular location">
    <subcellularLocation>
        <location evidence="1">Membrane</location>
    </subcellularLocation>
</comment>
<keyword evidence="3" id="KW-0732">Signal</keyword>
<evidence type="ECO:0000256" key="3">
    <source>
        <dbReference type="ARBA" id="ARBA00022729"/>
    </source>
</evidence>
<dbReference type="PANTHER" id="PTHR12815:SF47">
    <property type="entry name" value="TRANSLOCATION AND ASSEMBLY MODULE SUBUNIT TAMA"/>
    <property type="match status" value="1"/>
</dbReference>
<evidence type="ECO:0000256" key="1">
    <source>
        <dbReference type="ARBA" id="ARBA00004370"/>
    </source>
</evidence>
<keyword evidence="8" id="KW-1185">Reference proteome</keyword>
<dbReference type="Proteomes" id="UP001517247">
    <property type="component" value="Unassembled WGS sequence"/>
</dbReference>
<keyword evidence="2" id="KW-0812">Transmembrane</keyword>
<evidence type="ECO:0000313" key="7">
    <source>
        <dbReference type="EMBL" id="MFN0256994.1"/>
    </source>
</evidence>
<gene>
    <name evidence="7" type="ORF">E6A44_015505</name>
</gene>
<keyword evidence="4" id="KW-0472">Membrane</keyword>